<evidence type="ECO:0008006" key="4">
    <source>
        <dbReference type="Google" id="ProtNLM"/>
    </source>
</evidence>
<dbReference type="EMBL" id="JALLAZ020001499">
    <property type="protein sequence ID" value="KAL3773946.1"/>
    <property type="molecule type" value="Genomic_DNA"/>
</dbReference>
<gene>
    <name evidence="2" type="ORF">ACHAW5_010843</name>
</gene>
<evidence type="ECO:0000313" key="3">
    <source>
        <dbReference type="Proteomes" id="UP001530315"/>
    </source>
</evidence>
<accession>A0ABD3NH30</accession>
<proteinExistence type="predicted"/>
<reference evidence="2 3" key="1">
    <citation type="submission" date="2024-10" db="EMBL/GenBank/DDBJ databases">
        <title>Updated reference genomes for cyclostephanoid diatoms.</title>
        <authorList>
            <person name="Roberts W.R."/>
            <person name="Alverson A.J."/>
        </authorList>
    </citation>
    <scope>NUCLEOTIDE SEQUENCE [LARGE SCALE GENOMIC DNA]</scope>
    <source>
        <strain evidence="2 3">AJA276-08</strain>
    </source>
</reference>
<feature type="compositionally biased region" description="Acidic residues" evidence="1">
    <location>
        <begin position="1862"/>
        <end position="1873"/>
    </location>
</feature>
<protein>
    <recommendedName>
        <fullName evidence="4">Non-specific serine/threonine protein kinase</fullName>
    </recommendedName>
</protein>
<comment type="caution">
    <text evidence="2">The sequence shown here is derived from an EMBL/GenBank/DDBJ whole genome shotgun (WGS) entry which is preliminary data.</text>
</comment>
<feature type="region of interest" description="Disordered" evidence="1">
    <location>
        <begin position="1862"/>
        <end position="1883"/>
    </location>
</feature>
<dbReference type="Proteomes" id="UP001530315">
    <property type="component" value="Unassembled WGS sequence"/>
</dbReference>
<keyword evidence="3" id="KW-1185">Reference proteome</keyword>
<organism evidence="2 3">
    <name type="scientific">Stephanodiscus triporus</name>
    <dbReference type="NCBI Taxonomy" id="2934178"/>
    <lineage>
        <taxon>Eukaryota</taxon>
        <taxon>Sar</taxon>
        <taxon>Stramenopiles</taxon>
        <taxon>Ochrophyta</taxon>
        <taxon>Bacillariophyta</taxon>
        <taxon>Coscinodiscophyceae</taxon>
        <taxon>Thalassiosirophycidae</taxon>
        <taxon>Stephanodiscales</taxon>
        <taxon>Stephanodiscaceae</taxon>
        <taxon>Stephanodiscus</taxon>
    </lineage>
</organism>
<name>A0ABD3NH30_9STRA</name>
<evidence type="ECO:0000313" key="2">
    <source>
        <dbReference type="EMBL" id="KAL3773946.1"/>
    </source>
</evidence>
<evidence type="ECO:0000256" key="1">
    <source>
        <dbReference type="SAM" id="MobiDB-lite"/>
    </source>
</evidence>
<sequence length="1944" mass="216994">MDDDQMGDAAAAATSVGQVHHPGHLNGEDVIQLAHDTCHAIEQGDISKLFYILNIFVKDGGGTGEDGNESSNQKCRQVLAVFYSLIGCGKCSISRLSIPLSVKAHLLLRALLRLPLDKYMIPWEAANAAIQSLQYSNNNHEKSLLSHGEEVAMVAEIRSFVIYIKAGSFEKIILRQTIEQLRILSDSIIAPLQLNRKLNQPGDYGLRSQRRRHNSFLLPLDLIPTIIASMDALDDVDTFAEKKNGAMIKDTVISIDDNEHKLGTVDTGEEGMMYIRASDNILSSMFASYIQESSCDGSSINFDRTIRADAVLPLLSLAMDDLGFGRMSITREGVTYWDRLKFAICDVLRSNFICYSLHDEAINTMARVSSQQIVNEALSDEGIHIIPTSDYPALARCIFRMVSTSSSAYESPSLSWEAVFLRLYHAAAIATIETPLASVQSRKHTGGVDRQALLPTIESHVLLPLCTGASVRTIKSILDACTQECCQYCKEDCANREIYGFGFQKNYFQVLPAWAVARVVLFIICARASNLSHLATSTIFGPRVVFRMASDLLLKAQQTIPESKIRRKDFGSDEVGYALQVLLNLSAVREGICRVCRDDEFSDTLEKTAYDVLKYSYYADKDHFSHRYKGIENEKKSYQHKIGLRTISLYCNLVRSSLGTLHNDEKIQSFKELFQADTARTWIDAANMLLDENFCSPSSGKAPSSIPDGTPMAVVIIVVVFFEVPSSQNDIVRSIYDRLTNMTSYHSHGALRKREQSYFLLISILAWSLAARDGKHSYDDVVRSKRGEILRGNETTVLQPLCNLLSKSALSSEQHLNDDSNKVPHLSYWALRMLARALAPNPSGRGVILAMAQKNISTSSPLHPQPNESLLLEALPKSSASIDSLYLAVDCLCALIEKFHPSSDSSTDDCGQRALVMLTDLMKLWHPLSSVSSYTPPPVSINIASWMISELNKAARLRKLTKWVSRRLLRACYGGLLKFTALEESESGDVSSCFVPELIFSASYSSYTSKSKAAVLPASNYVYGMLRFAVGLYNEIAMFDADMVPLLLESHTLLKHIIRTLLNGTDQDIEPILEDVRAQNSIDQLFRKGYDALRRGFKPCDELTSFAVDGVVLIIVIQGAAGMIHKKRRPSPERVDTDAFRCLNEYIFDAERYYLPPLQIFFEDHPSSIEVSKRYQGKSSVQSDETLQDCVEFKVSVCDIMTEILLRGASVHLHDASVLLAVNSLLGFKRRADPANVFGNMSYNSICNLLELSSRHLRLLLGTIENKKDLLPEVEMLVLNVLDFCNISAQGKTAHGDIINSLWSLYCALADEESARLLISYIKESYLEIGNWASLGANSAISESSISLLSITSSKDIDMYARNVRETILSAISQVLAFIASSQNMSSLEERRAHLDLLLQILLQLCQDLDSSFGGYSGGIQSRLFLSFLGAIDKCVDAMVALFESMPTITQHQIGVSFASVHQASVIIWEIFCENTLRQASPIKSALRVCIDKIPSMILKVERVIDKCIVRKSPSEHVCEILRQCGTQLMSKPINKAVEAEIDIISAKMPSPSYLVDTKGGEARDRHVHMPNVTSKTLMWVYNFALGAITNIWNDSYRIISGSGKMKRHMVKNSHPEKISALALRRIVDFSRLHTSICCLFGVRIRPKDETDKGANANPGELTNIPAELFSFQQKIKLCSCVEKMSMALTLALKRVIKYFQEFTPPMIKQKPFNESKLNESLICILGWLHSVNVMETEFDLITGFLRWRANERRIFSLSPVEIDEDDGDGYAILGHLPKVLLRLEGLEAELRKLNAILADRNGRNDNISIKKRLILDRAASALMDGTNAFEELCDFGGMIRRCIEIVELGKKSIGLDDVLLSDEDESDDDPEGDNFSQLTGKRRSRQRFSYSLRKSRKVSLRSRNETVDSWLAMDDDEFGSARREKSTMPTMPSLISRDFIVEG</sequence>